<proteinExistence type="predicted"/>
<evidence type="ECO:0000259" key="2">
    <source>
        <dbReference type="Pfam" id="PF20149"/>
    </source>
</evidence>
<dbReference type="Proteomes" id="UP001194468">
    <property type="component" value="Unassembled WGS sequence"/>
</dbReference>
<feature type="domain" description="DUF6532" evidence="2">
    <location>
        <begin position="393"/>
        <end position="599"/>
    </location>
</feature>
<name>A0AAD4BYU2_BOLED</name>
<protein>
    <recommendedName>
        <fullName evidence="2">DUF6532 domain-containing protein</fullName>
    </recommendedName>
</protein>
<dbReference type="Pfam" id="PF20149">
    <property type="entry name" value="DUF6532"/>
    <property type="match status" value="1"/>
</dbReference>
<organism evidence="3 4">
    <name type="scientific">Boletus edulis BED1</name>
    <dbReference type="NCBI Taxonomy" id="1328754"/>
    <lineage>
        <taxon>Eukaryota</taxon>
        <taxon>Fungi</taxon>
        <taxon>Dikarya</taxon>
        <taxon>Basidiomycota</taxon>
        <taxon>Agaricomycotina</taxon>
        <taxon>Agaricomycetes</taxon>
        <taxon>Agaricomycetidae</taxon>
        <taxon>Boletales</taxon>
        <taxon>Boletineae</taxon>
        <taxon>Boletaceae</taxon>
        <taxon>Boletoideae</taxon>
        <taxon>Boletus</taxon>
    </lineage>
</organism>
<dbReference type="EMBL" id="WHUW01000008">
    <property type="protein sequence ID" value="KAF8442869.1"/>
    <property type="molecule type" value="Genomic_DNA"/>
</dbReference>
<feature type="region of interest" description="Disordered" evidence="1">
    <location>
        <begin position="128"/>
        <end position="147"/>
    </location>
</feature>
<evidence type="ECO:0000313" key="4">
    <source>
        <dbReference type="Proteomes" id="UP001194468"/>
    </source>
</evidence>
<reference evidence="3" key="1">
    <citation type="submission" date="2019-10" db="EMBL/GenBank/DDBJ databases">
        <authorList>
            <consortium name="DOE Joint Genome Institute"/>
            <person name="Kuo A."/>
            <person name="Miyauchi S."/>
            <person name="Kiss E."/>
            <person name="Drula E."/>
            <person name="Kohler A."/>
            <person name="Sanchez-Garcia M."/>
            <person name="Andreopoulos B."/>
            <person name="Barry K.W."/>
            <person name="Bonito G."/>
            <person name="Buee M."/>
            <person name="Carver A."/>
            <person name="Chen C."/>
            <person name="Cichocki N."/>
            <person name="Clum A."/>
            <person name="Culley D."/>
            <person name="Crous P.W."/>
            <person name="Fauchery L."/>
            <person name="Girlanda M."/>
            <person name="Hayes R."/>
            <person name="Keri Z."/>
            <person name="LaButti K."/>
            <person name="Lipzen A."/>
            <person name="Lombard V."/>
            <person name="Magnuson J."/>
            <person name="Maillard F."/>
            <person name="Morin E."/>
            <person name="Murat C."/>
            <person name="Nolan M."/>
            <person name="Ohm R."/>
            <person name="Pangilinan J."/>
            <person name="Pereira M."/>
            <person name="Perotto S."/>
            <person name="Peter M."/>
            <person name="Riley R."/>
            <person name="Sitrit Y."/>
            <person name="Stielow B."/>
            <person name="Szollosi G."/>
            <person name="Zifcakova L."/>
            <person name="Stursova M."/>
            <person name="Spatafora J.W."/>
            <person name="Tedersoo L."/>
            <person name="Vaario L.-M."/>
            <person name="Yamada A."/>
            <person name="Yan M."/>
            <person name="Wang P."/>
            <person name="Xu J."/>
            <person name="Bruns T."/>
            <person name="Baldrian P."/>
            <person name="Vilgalys R."/>
            <person name="Henrissat B."/>
            <person name="Grigoriev I.V."/>
            <person name="Hibbett D."/>
            <person name="Nagy L.G."/>
            <person name="Martin F.M."/>
        </authorList>
    </citation>
    <scope>NUCLEOTIDE SEQUENCE</scope>
    <source>
        <strain evidence="3">BED1</strain>
    </source>
</reference>
<feature type="compositionally biased region" description="Basic and acidic residues" evidence="1">
    <location>
        <begin position="671"/>
        <end position="729"/>
    </location>
</feature>
<comment type="caution">
    <text evidence="3">The sequence shown here is derived from an EMBL/GenBank/DDBJ whole genome shotgun (WGS) entry which is preliminary data.</text>
</comment>
<sequence>MSKPASSQLARPICTNAGKGGYLSQLRKTSEALEQRESRVKDLLVHEPVNHLAPAPSRPKKKGTTKQWIRATTEEANSDPFEANVPPIAPSGPDGRFGLQPGPPAFIGRQTLHEYERDRMTNDMTAHTRKHGVHSPEILRNNSDEGTQTNIDERRCRMSNFNRQELEAVNMESIVRIGWILQVIHEVLQCSHFIIVPSMRLCNSLDYHRIWPETPCSLVAPFRMLNTSIFMPFPHHRSLGPTQTATMLKSMLYAMANADYNVLARHHLTNRCHRSPDPRHLEYQTQYEVPVARQEHVAPVLQERGAGVPDEANVRDGNHPRQRLQTPIGGHDRVGAGNGSTAVATDHRHDPDPSDQPKGRRGRYSKNQKSAIQAKPSQISFYPPHWQQLLEIAKAEMRRALFCGHPFLPERRLALKGECYEVLLGIIARYEEEEKPVESGYGDYKHNMAEVLYDDVITFRSMIKRAVQEAVPSGYALYAPPSVATREARITFVKDRATSFLKDSEYLMGEPNEQGKRLNFGHPVLKQVCLLVYYPKTSKSLRNFPEFQDAVPRKALALVAAMVHFVLTLYKNHGKDINPNIISKDLERVYNKFIGSMQKLDGHHSKGQRFRGMLAQWADEGMDGFSNARGDDDDDGNEFGMNISDSEVESALLEQSGENDVEDQDFGAHGCNKDEFTGFAARGDDNRDGGRSHDNVGRSDDGGRLDDGGRSDDGGHSDDNVGRSDDSGRSDNNIGRSDDSGRLDDNIGRLDDDNGHSDDMNDGGGW</sequence>
<feature type="compositionally biased region" description="Basic and acidic residues" evidence="1">
    <location>
        <begin position="736"/>
        <end position="759"/>
    </location>
</feature>
<feature type="region of interest" description="Disordered" evidence="1">
    <location>
        <begin position="1"/>
        <end position="21"/>
    </location>
</feature>
<evidence type="ECO:0000256" key="1">
    <source>
        <dbReference type="SAM" id="MobiDB-lite"/>
    </source>
</evidence>
<evidence type="ECO:0000313" key="3">
    <source>
        <dbReference type="EMBL" id="KAF8442869.1"/>
    </source>
</evidence>
<accession>A0AAD4BYU2</accession>
<dbReference type="InterPro" id="IPR045341">
    <property type="entry name" value="DUF6532"/>
</dbReference>
<feature type="region of interest" description="Disordered" evidence="1">
    <location>
        <begin position="652"/>
        <end position="766"/>
    </location>
</feature>
<feature type="compositionally biased region" description="Basic and acidic residues" evidence="1">
    <location>
        <begin position="345"/>
        <end position="358"/>
    </location>
</feature>
<feature type="region of interest" description="Disordered" evidence="1">
    <location>
        <begin position="623"/>
        <end position="642"/>
    </location>
</feature>
<dbReference type="AlphaFoldDB" id="A0AAD4BYU2"/>
<feature type="region of interest" description="Disordered" evidence="1">
    <location>
        <begin position="306"/>
        <end position="377"/>
    </location>
</feature>
<keyword evidence="4" id="KW-1185">Reference proteome</keyword>
<gene>
    <name evidence="3" type="ORF">L210DRAFT_3643781</name>
</gene>
<reference evidence="3" key="2">
    <citation type="journal article" date="2020" name="Nat. Commun.">
        <title>Large-scale genome sequencing of mycorrhizal fungi provides insights into the early evolution of symbiotic traits.</title>
        <authorList>
            <person name="Miyauchi S."/>
            <person name="Kiss E."/>
            <person name="Kuo A."/>
            <person name="Drula E."/>
            <person name="Kohler A."/>
            <person name="Sanchez-Garcia M."/>
            <person name="Morin E."/>
            <person name="Andreopoulos B."/>
            <person name="Barry K.W."/>
            <person name="Bonito G."/>
            <person name="Buee M."/>
            <person name="Carver A."/>
            <person name="Chen C."/>
            <person name="Cichocki N."/>
            <person name="Clum A."/>
            <person name="Culley D."/>
            <person name="Crous P.W."/>
            <person name="Fauchery L."/>
            <person name="Girlanda M."/>
            <person name="Hayes R.D."/>
            <person name="Keri Z."/>
            <person name="LaButti K."/>
            <person name="Lipzen A."/>
            <person name="Lombard V."/>
            <person name="Magnuson J."/>
            <person name="Maillard F."/>
            <person name="Murat C."/>
            <person name="Nolan M."/>
            <person name="Ohm R.A."/>
            <person name="Pangilinan J."/>
            <person name="Pereira M.F."/>
            <person name="Perotto S."/>
            <person name="Peter M."/>
            <person name="Pfister S."/>
            <person name="Riley R."/>
            <person name="Sitrit Y."/>
            <person name="Stielow J.B."/>
            <person name="Szollosi G."/>
            <person name="Zifcakova L."/>
            <person name="Stursova M."/>
            <person name="Spatafora J.W."/>
            <person name="Tedersoo L."/>
            <person name="Vaario L.M."/>
            <person name="Yamada A."/>
            <person name="Yan M."/>
            <person name="Wang P."/>
            <person name="Xu J."/>
            <person name="Bruns T."/>
            <person name="Baldrian P."/>
            <person name="Vilgalys R."/>
            <person name="Dunand C."/>
            <person name="Henrissat B."/>
            <person name="Grigoriev I.V."/>
            <person name="Hibbett D."/>
            <person name="Nagy L.G."/>
            <person name="Martin F.M."/>
        </authorList>
    </citation>
    <scope>NUCLEOTIDE SEQUENCE</scope>
    <source>
        <strain evidence="3">BED1</strain>
    </source>
</reference>
<feature type="compositionally biased region" description="Polar residues" evidence="1">
    <location>
        <begin position="367"/>
        <end position="377"/>
    </location>
</feature>